<proteinExistence type="predicted"/>
<accession>A0A1I5AX92</accession>
<evidence type="ECO:0000313" key="3">
    <source>
        <dbReference type="Proteomes" id="UP000199564"/>
    </source>
</evidence>
<dbReference type="STRING" id="226506.SAMN04488519_101307"/>
<keyword evidence="1" id="KW-1133">Transmembrane helix</keyword>
<dbReference type="Proteomes" id="UP000199564">
    <property type="component" value="Unassembled WGS sequence"/>
</dbReference>
<keyword evidence="3" id="KW-1185">Reference proteome</keyword>
<name>A0A1I5AX92_9BACT</name>
<protein>
    <submittedName>
        <fullName evidence="2">Polyketide cyclase / dehydrase and lipid transport</fullName>
    </submittedName>
</protein>
<keyword evidence="1" id="KW-0472">Membrane</keyword>
<dbReference type="InterPro" id="IPR023393">
    <property type="entry name" value="START-like_dom_sf"/>
</dbReference>
<dbReference type="CDD" id="cd07818">
    <property type="entry name" value="SRPBCC_1"/>
    <property type="match status" value="1"/>
</dbReference>
<dbReference type="RefSeq" id="WP_091649315.1">
    <property type="nucleotide sequence ID" value="NZ_FOVW01000001.1"/>
</dbReference>
<dbReference type="AlphaFoldDB" id="A0A1I5AX92"/>
<gene>
    <name evidence="2" type="ORF">SAMN04488519_101307</name>
</gene>
<keyword evidence="1" id="KW-0812">Transmembrane</keyword>
<sequence>MKILKYVGLIVLIIIAIPLISALFISRDYGVVEKLIIERPIAEVYEFTKYLKNQDQFSKWALMDPDMEKYYEGEDGTVGFVAGWKSENPDVGHGEQEILAIKEMERIDYELRFIEPFESTDKAYLAYESLGPNQTEVTWGFEGHMSYPMNVMIPLMNIENMLADDFQTGLSNLKKIMEK</sequence>
<organism evidence="2 3">
    <name type="scientific">Algoriphagus ornithinivorans</name>
    <dbReference type="NCBI Taxonomy" id="226506"/>
    <lineage>
        <taxon>Bacteria</taxon>
        <taxon>Pseudomonadati</taxon>
        <taxon>Bacteroidota</taxon>
        <taxon>Cytophagia</taxon>
        <taxon>Cytophagales</taxon>
        <taxon>Cyclobacteriaceae</taxon>
        <taxon>Algoriphagus</taxon>
    </lineage>
</organism>
<dbReference type="EMBL" id="FOVW01000001">
    <property type="protein sequence ID" value="SFN67032.1"/>
    <property type="molecule type" value="Genomic_DNA"/>
</dbReference>
<evidence type="ECO:0000256" key="1">
    <source>
        <dbReference type="SAM" id="Phobius"/>
    </source>
</evidence>
<reference evidence="3" key="1">
    <citation type="submission" date="2016-10" db="EMBL/GenBank/DDBJ databases">
        <authorList>
            <person name="Varghese N."/>
            <person name="Submissions S."/>
        </authorList>
    </citation>
    <scope>NUCLEOTIDE SEQUENCE [LARGE SCALE GENOMIC DNA]</scope>
    <source>
        <strain evidence="3">DSM 15282</strain>
    </source>
</reference>
<feature type="transmembrane region" description="Helical" evidence="1">
    <location>
        <begin position="6"/>
        <end position="25"/>
    </location>
</feature>
<dbReference type="SUPFAM" id="SSF55961">
    <property type="entry name" value="Bet v1-like"/>
    <property type="match status" value="1"/>
</dbReference>
<dbReference type="Gene3D" id="3.30.530.20">
    <property type="match status" value="1"/>
</dbReference>
<evidence type="ECO:0000313" key="2">
    <source>
        <dbReference type="EMBL" id="SFN67032.1"/>
    </source>
</evidence>